<dbReference type="EMBL" id="FSRA01000001">
    <property type="protein sequence ID" value="SIN83904.1"/>
    <property type="molecule type" value="Genomic_DNA"/>
</dbReference>
<evidence type="ECO:0000259" key="1">
    <source>
        <dbReference type="PROSITE" id="PS50022"/>
    </source>
</evidence>
<dbReference type="InterPro" id="IPR013728">
    <property type="entry name" value="BT_3987-like_N"/>
</dbReference>
<dbReference type="SUPFAM" id="SSF49785">
    <property type="entry name" value="Galactose-binding domain-like"/>
    <property type="match status" value="1"/>
</dbReference>
<dbReference type="Pfam" id="PF00754">
    <property type="entry name" value="F5_F8_type_C"/>
    <property type="match status" value="1"/>
</dbReference>
<dbReference type="PROSITE" id="PS50022">
    <property type="entry name" value="FA58C_3"/>
    <property type="match status" value="1"/>
</dbReference>
<proteinExistence type="predicted"/>
<name>A0A1N6ELL1_9BACT</name>
<dbReference type="STRING" id="536979.SAMN04488055_1697"/>
<dbReference type="InterPro" id="IPR008979">
    <property type="entry name" value="Galactose-bd-like_sf"/>
</dbReference>
<reference evidence="2 3" key="1">
    <citation type="submission" date="2016-11" db="EMBL/GenBank/DDBJ databases">
        <authorList>
            <person name="Jaros S."/>
            <person name="Januszkiewicz K."/>
            <person name="Wedrychowicz H."/>
        </authorList>
    </citation>
    <scope>NUCLEOTIDE SEQUENCE [LARGE SCALE GENOMIC DNA]</scope>
    <source>
        <strain evidence="2 3">DSM 24787</strain>
    </source>
</reference>
<evidence type="ECO:0000313" key="2">
    <source>
        <dbReference type="EMBL" id="SIN83904.1"/>
    </source>
</evidence>
<gene>
    <name evidence="2" type="ORF">SAMN04488055_1697</name>
</gene>
<protein>
    <recommendedName>
        <fullName evidence="1">F5/8 type C domain-containing protein</fullName>
    </recommendedName>
</protein>
<keyword evidence="3" id="KW-1185">Reference proteome</keyword>
<evidence type="ECO:0000313" key="3">
    <source>
        <dbReference type="Proteomes" id="UP000185003"/>
    </source>
</evidence>
<dbReference type="Gene3D" id="2.60.120.260">
    <property type="entry name" value="Galactose-binding domain-like"/>
    <property type="match status" value="1"/>
</dbReference>
<dbReference type="InterPro" id="IPR000421">
    <property type="entry name" value="FA58C"/>
</dbReference>
<dbReference type="Gene3D" id="2.60.40.1740">
    <property type="entry name" value="hypothetical protein (bacova_03559)"/>
    <property type="match status" value="1"/>
</dbReference>
<dbReference type="AlphaFoldDB" id="A0A1N6ELL1"/>
<organism evidence="2 3">
    <name type="scientific">Chitinophaga niabensis</name>
    <dbReference type="NCBI Taxonomy" id="536979"/>
    <lineage>
        <taxon>Bacteria</taxon>
        <taxon>Pseudomonadati</taxon>
        <taxon>Bacteroidota</taxon>
        <taxon>Chitinophagia</taxon>
        <taxon>Chitinophagales</taxon>
        <taxon>Chitinophagaceae</taxon>
        <taxon>Chitinophaga</taxon>
    </lineage>
</organism>
<feature type="domain" description="F5/8 type C" evidence="1">
    <location>
        <begin position="161"/>
        <end position="300"/>
    </location>
</feature>
<dbReference type="Proteomes" id="UP000185003">
    <property type="component" value="Unassembled WGS sequence"/>
</dbReference>
<dbReference type="Pfam" id="PF08522">
    <property type="entry name" value="BT_3987-like_N"/>
    <property type="match status" value="1"/>
</dbReference>
<sequence>MKRILYFTILLAACNKKELIKQPEQYAKIYMPQATEYPASRPLIMADTLQTIIMGAAYGGVDDQPNLINVHFAVNNALVDTFNKKNNTAYLPMPAGSYQVDAMDAVIHPKDFSSNALKIRVKTVGGLSSKTNYLLPVTLESATPSLKVNEQLRTAYFLIRADYAEFARARWKVVSASSSESPNTGEKAWDNVLTTSWHTQWKAAQPKHPHTLVVDMDTTVMLHGFYTLPSAVATGNPQNLSVELSKDGTTWSSATDFTFVNTYDKQYAYLPAPQEARYYRITVSASFGATHFTHIAEWGAF</sequence>
<dbReference type="RefSeq" id="WP_074238819.1">
    <property type="nucleotide sequence ID" value="NZ_FSRA01000001.1"/>
</dbReference>
<dbReference type="OrthoDB" id="3965347at2"/>
<accession>A0A1N6ELL1</accession>